<evidence type="ECO:0000313" key="3">
    <source>
        <dbReference type="EMBL" id="PDS26254.1"/>
    </source>
</evidence>
<dbReference type="GO" id="GO:0006006">
    <property type="term" value="P:glucose metabolic process"/>
    <property type="evidence" value="ECO:0007669"/>
    <property type="project" value="UniProtKB-KW"/>
</dbReference>
<comment type="similarity">
    <text evidence="1">Belongs to the cycloisomerase 2 family.</text>
</comment>
<name>A0A2H3KDW4_9FLAO</name>
<keyword evidence="2" id="KW-0313">Glucose metabolism</keyword>
<gene>
    <name evidence="3" type="ORF">B0A77_02780</name>
</gene>
<accession>A0A2H3KDW4</accession>
<dbReference type="GO" id="GO:0017057">
    <property type="term" value="F:6-phosphogluconolactonase activity"/>
    <property type="evidence" value="ECO:0007669"/>
    <property type="project" value="TreeGrafter"/>
</dbReference>
<dbReference type="Pfam" id="PF10282">
    <property type="entry name" value="Lactonase"/>
    <property type="match status" value="1"/>
</dbReference>
<dbReference type="InterPro" id="IPR019405">
    <property type="entry name" value="Lactonase_7-beta_prop"/>
</dbReference>
<dbReference type="Gene3D" id="2.130.10.10">
    <property type="entry name" value="YVTN repeat-like/Quinoprotein amine dehydrogenase"/>
    <property type="match status" value="1"/>
</dbReference>
<protein>
    <submittedName>
        <fullName evidence="3">6-phosphogluconolactonase</fullName>
    </submittedName>
</protein>
<dbReference type="AlphaFoldDB" id="A0A2H3KDW4"/>
<dbReference type="SUPFAM" id="SSF51004">
    <property type="entry name" value="C-terminal (heme d1) domain of cytochrome cd1-nitrite reductase"/>
    <property type="match status" value="1"/>
</dbReference>
<dbReference type="GO" id="GO:0005829">
    <property type="term" value="C:cytosol"/>
    <property type="evidence" value="ECO:0007669"/>
    <property type="project" value="TreeGrafter"/>
</dbReference>
<comment type="caution">
    <text evidence="3">The sequence shown here is derived from an EMBL/GenBank/DDBJ whole genome shotgun (WGS) entry which is preliminary data.</text>
</comment>
<dbReference type="OrthoDB" id="9790815at2"/>
<proteinExistence type="inferred from homology"/>
<evidence type="ECO:0000256" key="2">
    <source>
        <dbReference type="ARBA" id="ARBA00022526"/>
    </source>
</evidence>
<evidence type="ECO:0000313" key="4">
    <source>
        <dbReference type="Proteomes" id="UP000220828"/>
    </source>
</evidence>
<dbReference type="PANTHER" id="PTHR30344">
    <property type="entry name" value="6-PHOSPHOGLUCONOLACTONASE-RELATED"/>
    <property type="match status" value="1"/>
</dbReference>
<sequence length="368" mass="41349">MKNYLFISCLFFVFAKNVAQSKKLNLWVGTYTQNCQSDGIYLYEFDEQNGNSKLVTHSQTVVNPSYLSLSKNKKTLYVVNENGLQSTVSAFDVKANQIIFQNSQASKGADPCHIINDEKNVIVANYSGGNITVFKKNTDGSLSEAQQVVQHQGKGFNDKRQQSPHVHQVVFSPDNQYILSNDLGLDKIYLYQYNPNQTKDILTKKDSVLLKKGAGPRHLTFDNKGKYVYVLQELNGVLSVFEYQKGQLKWIQDTSVVLATFEGETSAADVHITKDNRFLYATNRGAANTISCFEIGNDGKLTFLRNQSTNGKGPRNFVLSPNDKYLLIAHQYTNTIEVFERNRHTGTLKNTSKSIALCSPVCLIFDTK</sequence>
<reference evidence="3 4" key="1">
    <citation type="submission" date="2017-09" db="EMBL/GenBank/DDBJ databases">
        <title>Whole genomes of Flavobacteriaceae.</title>
        <authorList>
            <person name="Stine C."/>
            <person name="Li C."/>
            <person name="Tadesse D."/>
        </authorList>
    </citation>
    <scope>NUCLEOTIDE SEQUENCE [LARGE SCALE GENOMIC DNA]</scope>
    <source>
        <strain evidence="3 4">ATCC 35036</strain>
    </source>
</reference>
<dbReference type="InterPro" id="IPR050282">
    <property type="entry name" value="Cycloisomerase_2"/>
</dbReference>
<keyword evidence="2" id="KW-0119">Carbohydrate metabolism</keyword>
<dbReference type="RefSeq" id="WP_097553479.1">
    <property type="nucleotide sequence ID" value="NZ_PCMW01000018.1"/>
</dbReference>
<organism evidence="3 4">
    <name type="scientific">Flavobacterium branchiophilum</name>
    <dbReference type="NCBI Taxonomy" id="55197"/>
    <lineage>
        <taxon>Bacteria</taxon>
        <taxon>Pseudomonadati</taxon>
        <taxon>Bacteroidota</taxon>
        <taxon>Flavobacteriia</taxon>
        <taxon>Flavobacteriales</taxon>
        <taxon>Flavobacteriaceae</taxon>
        <taxon>Flavobacterium</taxon>
    </lineage>
</organism>
<dbReference type="Proteomes" id="UP000220828">
    <property type="component" value="Unassembled WGS sequence"/>
</dbReference>
<evidence type="ECO:0000256" key="1">
    <source>
        <dbReference type="ARBA" id="ARBA00005564"/>
    </source>
</evidence>
<dbReference type="PANTHER" id="PTHR30344:SF1">
    <property type="entry name" value="6-PHOSPHOGLUCONOLACTONASE"/>
    <property type="match status" value="1"/>
</dbReference>
<dbReference type="InterPro" id="IPR015943">
    <property type="entry name" value="WD40/YVTN_repeat-like_dom_sf"/>
</dbReference>
<dbReference type="EMBL" id="PCMW01000018">
    <property type="protein sequence ID" value="PDS26254.1"/>
    <property type="molecule type" value="Genomic_DNA"/>
</dbReference>
<dbReference type="InterPro" id="IPR011048">
    <property type="entry name" value="Haem_d1_sf"/>
</dbReference>